<dbReference type="SUPFAM" id="SSF52540">
    <property type="entry name" value="P-loop containing nucleoside triphosphate hydrolases"/>
    <property type="match status" value="1"/>
</dbReference>
<feature type="domain" description="Winged helix-turn-helix" evidence="3">
    <location>
        <begin position="436"/>
        <end position="508"/>
    </location>
</feature>
<dbReference type="EMBL" id="JBHLTG010000006">
    <property type="protein sequence ID" value="MFC0681063.1"/>
    <property type="molecule type" value="Genomic_DNA"/>
</dbReference>
<dbReference type="RefSeq" id="WP_386673327.1">
    <property type="nucleotide sequence ID" value="NZ_JBHLTG010000006.1"/>
</dbReference>
<evidence type="ECO:0000259" key="2">
    <source>
        <dbReference type="Pfam" id="PF13271"/>
    </source>
</evidence>
<accession>A0ABV6RVQ9</accession>
<feature type="domain" description="DUF4062" evidence="2">
    <location>
        <begin position="15"/>
        <end position="96"/>
    </location>
</feature>
<proteinExistence type="predicted"/>
<gene>
    <name evidence="4" type="ORF">ACFFGH_24815</name>
</gene>
<evidence type="ECO:0000259" key="1">
    <source>
        <dbReference type="Pfam" id="PF00931"/>
    </source>
</evidence>
<name>A0ABV6RVQ9_9GAMM</name>
<dbReference type="SUPFAM" id="SSF48452">
    <property type="entry name" value="TPR-like"/>
    <property type="match status" value="1"/>
</dbReference>
<evidence type="ECO:0000259" key="3">
    <source>
        <dbReference type="Pfam" id="PF25872"/>
    </source>
</evidence>
<dbReference type="Pfam" id="PF13271">
    <property type="entry name" value="DUF4062"/>
    <property type="match status" value="1"/>
</dbReference>
<dbReference type="InterPro" id="IPR027417">
    <property type="entry name" value="P-loop_NTPase"/>
</dbReference>
<dbReference type="InterPro" id="IPR025139">
    <property type="entry name" value="DUF4062"/>
</dbReference>
<dbReference type="InterPro" id="IPR058852">
    <property type="entry name" value="HTH_77"/>
</dbReference>
<dbReference type="PANTHER" id="PTHR47691:SF3">
    <property type="entry name" value="HTH-TYPE TRANSCRIPTIONAL REGULATOR RV0890C-RELATED"/>
    <property type="match status" value="1"/>
</dbReference>
<dbReference type="Pfam" id="PF25872">
    <property type="entry name" value="HTH_77"/>
    <property type="match status" value="1"/>
</dbReference>
<reference evidence="4 5" key="1">
    <citation type="submission" date="2024-09" db="EMBL/GenBank/DDBJ databases">
        <authorList>
            <person name="Sun Q."/>
            <person name="Mori K."/>
        </authorList>
    </citation>
    <scope>NUCLEOTIDE SEQUENCE [LARGE SCALE GENOMIC DNA]</scope>
    <source>
        <strain evidence="4 5">KCTC 23076</strain>
    </source>
</reference>
<sequence length="863" mass="94932">MEGTGPIRTPDQRLRVFVSSTLKELAPERKAARAAIEKLRLAPVMFELGARPHPPRELYRAYLQQSDVFVGLYWEKYGWVAPEEQVSGLEDEYNLAPSNMPRLMYIKETTRDRDPQLVTLLDRVRSDDNASFKYFTDADELAELLEQDLAILLAERFDRSRAAPHSDPDSPHVRRPSAIPAPLTQLIGREQEVAEIRGMLHSSSVRMVTLVGPGGIGKSRLAIDVAAGMTAEFPGGVVFVPLAPVDQPGLVTNAIAQALGVRDPGDVPLEDKLVIALRHRRTLLVLDNFEQVLGAAPLIVALLGAAPQLKVLITSRALLRVSGERSFEVGPLGLPTSRRSRQLPASVALFVERARAVKPDFELTPDNIDAVERICVALEGVPLALELAAARVRMMSPASLLQRLDRQLTLLVGGQRDLPPRLQALRSTIEWSTQLLDSEAKSLLFKLGIFAGRFSLEAVESLSADDPIDVLIQLSALVDNSLVRQQDRNGRTYFALLATVREYALEQLEAAGTTEELRSRHTRYYAGLAARSEQSLKDKGQAGTIARLADERDNLRAAARHLLEQQRWDDAADFAWNLFVYWWIGGHLGEVQTWMDAILGSGAPVTRRSQAIALFFTNAITYWQHPGETIVPGLTQSASLFRREGDKVGEGFATVSRGLAKLTSLPPDLAGAREDVEASLELFRSVGEGWGEVLALVTLGRVDLMEGKTDDALEHLEGSLHLSRERQDGFSTTVAQHHLGWAYIARGMIDEAERELEDSLEYTTRVRHHEGSAYALEGLLGVAAARGDIERAGLMYGASEMLREQVGMFNPVAFAFDRRLVEQLRSGPTRDAFERGYAAGRMLSPEEALAYALPKAAPVGGAA</sequence>
<comment type="caution">
    <text evidence="4">The sequence shown here is derived from an EMBL/GenBank/DDBJ whole genome shotgun (WGS) entry which is preliminary data.</text>
</comment>
<keyword evidence="5" id="KW-1185">Reference proteome</keyword>
<dbReference type="Gene3D" id="3.40.50.300">
    <property type="entry name" value="P-loop containing nucleotide triphosphate hydrolases"/>
    <property type="match status" value="1"/>
</dbReference>
<organism evidence="4 5">
    <name type="scientific">Lysobacter korlensis</name>
    <dbReference type="NCBI Taxonomy" id="553636"/>
    <lineage>
        <taxon>Bacteria</taxon>
        <taxon>Pseudomonadati</taxon>
        <taxon>Pseudomonadota</taxon>
        <taxon>Gammaproteobacteria</taxon>
        <taxon>Lysobacterales</taxon>
        <taxon>Lysobacteraceae</taxon>
        <taxon>Lysobacter</taxon>
    </lineage>
</organism>
<dbReference type="InterPro" id="IPR002182">
    <property type="entry name" value="NB-ARC"/>
</dbReference>
<dbReference type="InterPro" id="IPR011990">
    <property type="entry name" value="TPR-like_helical_dom_sf"/>
</dbReference>
<evidence type="ECO:0000313" key="4">
    <source>
        <dbReference type="EMBL" id="MFC0681063.1"/>
    </source>
</evidence>
<dbReference type="Gene3D" id="1.25.40.10">
    <property type="entry name" value="Tetratricopeptide repeat domain"/>
    <property type="match status" value="1"/>
</dbReference>
<dbReference type="Proteomes" id="UP001589896">
    <property type="component" value="Unassembled WGS sequence"/>
</dbReference>
<dbReference type="PRINTS" id="PR00364">
    <property type="entry name" value="DISEASERSIST"/>
</dbReference>
<dbReference type="Pfam" id="PF00931">
    <property type="entry name" value="NB-ARC"/>
    <property type="match status" value="1"/>
</dbReference>
<feature type="domain" description="NB-ARC" evidence="1">
    <location>
        <begin position="190"/>
        <end position="317"/>
    </location>
</feature>
<dbReference type="PANTHER" id="PTHR47691">
    <property type="entry name" value="REGULATOR-RELATED"/>
    <property type="match status" value="1"/>
</dbReference>
<evidence type="ECO:0000313" key="5">
    <source>
        <dbReference type="Proteomes" id="UP001589896"/>
    </source>
</evidence>
<protein>
    <submittedName>
        <fullName evidence="4">DUF4062 domain-containing protein</fullName>
    </submittedName>
</protein>